<dbReference type="EMBL" id="CM000137">
    <property type="protein sequence ID" value="EEC69253.1"/>
    <property type="molecule type" value="Genomic_DNA"/>
</dbReference>
<dbReference type="Gramene" id="BGIOSGA036216-TA">
    <property type="protein sequence ID" value="BGIOSGA036216-PA"/>
    <property type="gene ID" value="BGIOSGA036216"/>
</dbReference>
<evidence type="ECO:0000313" key="1">
    <source>
        <dbReference type="EMBL" id="EEC69253.1"/>
    </source>
</evidence>
<protein>
    <submittedName>
        <fullName evidence="1">Uncharacterized protein</fullName>
    </submittedName>
</protein>
<dbReference type="HOGENOM" id="CLU_1484346_0_0_1"/>
<dbReference type="AlphaFoldDB" id="B8BPK4"/>
<name>B8BPK4_ORYSI</name>
<proteinExistence type="predicted"/>
<accession>B8BPK4</accession>
<sequence>MVDDAGIGPKAAHELVSRQVGVSLNLSYTLRDHKNYLRANIGRWHMAKQNAIKHLGGEKNEENNEDTSILSDFSACMYEDEDMVEFDIMRAKNAIKHLGGEKNKENNEDTSILSDFSACMYEYEDMVEFDIMRAKLFKVTNEYLVGDFTYEEEYKVINDPLKQTIECSCRQFDRIGYCVAML</sequence>
<keyword evidence="2" id="KW-1185">Reference proteome</keyword>
<dbReference type="Proteomes" id="UP000007015">
    <property type="component" value="Chromosome 12"/>
</dbReference>
<evidence type="ECO:0000313" key="2">
    <source>
        <dbReference type="Proteomes" id="UP000007015"/>
    </source>
</evidence>
<reference evidence="1 2" key="1">
    <citation type="journal article" date="2005" name="PLoS Biol.">
        <title>The genomes of Oryza sativa: a history of duplications.</title>
        <authorList>
            <person name="Yu J."/>
            <person name="Wang J."/>
            <person name="Lin W."/>
            <person name="Li S."/>
            <person name="Li H."/>
            <person name="Zhou J."/>
            <person name="Ni P."/>
            <person name="Dong W."/>
            <person name="Hu S."/>
            <person name="Zeng C."/>
            <person name="Zhang J."/>
            <person name="Zhang Y."/>
            <person name="Li R."/>
            <person name="Xu Z."/>
            <person name="Li S."/>
            <person name="Li X."/>
            <person name="Zheng H."/>
            <person name="Cong L."/>
            <person name="Lin L."/>
            <person name="Yin J."/>
            <person name="Geng J."/>
            <person name="Li G."/>
            <person name="Shi J."/>
            <person name="Liu J."/>
            <person name="Lv H."/>
            <person name="Li J."/>
            <person name="Wang J."/>
            <person name="Deng Y."/>
            <person name="Ran L."/>
            <person name="Shi X."/>
            <person name="Wang X."/>
            <person name="Wu Q."/>
            <person name="Li C."/>
            <person name="Ren X."/>
            <person name="Wang J."/>
            <person name="Wang X."/>
            <person name="Li D."/>
            <person name="Liu D."/>
            <person name="Zhang X."/>
            <person name="Ji Z."/>
            <person name="Zhao W."/>
            <person name="Sun Y."/>
            <person name="Zhang Z."/>
            <person name="Bao J."/>
            <person name="Han Y."/>
            <person name="Dong L."/>
            <person name="Ji J."/>
            <person name="Chen P."/>
            <person name="Wu S."/>
            <person name="Liu J."/>
            <person name="Xiao Y."/>
            <person name="Bu D."/>
            <person name="Tan J."/>
            <person name="Yang L."/>
            <person name="Ye C."/>
            <person name="Zhang J."/>
            <person name="Xu J."/>
            <person name="Zhou Y."/>
            <person name="Yu Y."/>
            <person name="Zhang B."/>
            <person name="Zhuang S."/>
            <person name="Wei H."/>
            <person name="Liu B."/>
            <person name="Lei M."/>
            <person name="Yu H."/>
            <person name="Li Y."/>
            <person name="Xu H."/>
            <person name="Wei S."/>
            <person name="He X."/>
            <person name="Fang L."/>
            <person name="Zhang Z."/>
            <person name="Zhang Y."/>
            <person name="Huang X."/>
            <person name="Su Z."/>
            <person name="Tong W."/>
            <person name="Li J."/>
            <person name="Tong Z."/>
            <person name="Li S."/>
            <person name="Ye J."/>
            <person name="Wang L."/>
            <person name="Fang L."/>
            <person name="Lei T."/>
            <person name="Chen C."/>
            <person name="Chen H."/>
            <person name="Xu Z."/>
            <person name="Li H."/>
            <person name="Huang H."/>
            <person name="Zhang F."/>
            <person name="Xu H."/>
            <person name="Li N."/>
            <person name="Zhao C."/>
            <person name="Li S."/>
            <person name="Dong L."/>
            <person name="Huang Y."/>
            <person name="Li L."/>
            <person name="Xi Y."/>
            <person name="Qi Q."/>
            <person name="Li W."/>
            <person name="Zhang B."/>
            <person name="Hu W."/>
            <person name="Zhang Y."/>
            <person name="Tian X."/>
            <person name="Jiao Y."/>
            <person name="Liang X."/>
            <person name="Jin J."/>
            <person name="Gao L."/>
            <person name="Zheng W."/>
            <person name="Hao B."/>
            <person name="Liu S."/>
            <person name="Wang W."/>
            <person name="Yuan L."/>
            <person name="Cao M."/>
            <person name="McDermott J."/>
            <person name="Samudrala R."/>
            <person name="Wang J."/>
            <person name="Wong G.K."/>
            <person name="Yang H."/>
        </authorList>
    </citation>
    <scope>NUCLEOTIDE SEQUENCE [LARGE SCALE GENOMIC DNA]</scope>
    <source>
        <strain evidence="2">cv. 93-11</strain>
    </source>
</reference>
<gene>
    <name evidence="1" type="ORF">OsI_38282</name>
</gene>
<organism evidence="1 2">
    <name type="scientific">Oryza sativa subsp. indica</name>
    <name type="common">Rice</name>
    <dbReference type="NCBI Taxonomy" id="39946"/>
    <lineage>
        <taxon>Eukaryota</taxon>
        <taxon>Viridiplantae</taxon>
        <taxon>Streptophyta</taxon>
        <taxon>Embryophyta</taxon>
        <taxon>Tracheophyta</taxon>
        <taxon>Spermatophyta</taxon>
        <taxon>Magnoliopsida</taxon>
        <taxon>Liliopsida</taxon>
        <taxon>Poales</taxon>
        <taxon>Poaceae</taxon>
        <taxon>BOP clade</taxon>
        <taxon>Oryzoideae</taxon>
        <taxon>Oryzeae</taxon>
        <taxon>Oryzinae</taxon>
        <taxon>Oryza</taxon>
        <taxon>Oryza sativa</taxon>
    </lineage>
</organism>